<protein>
    <submittedName>
        <fullName evidence="2 3">Uncharacterized protein</fullName>
    </submittedName>
</protein>
<reference evidence="2 4" key="1">
    <citation type="journal article" date="2011" name="Nature">
        <title>The Medicago genome provides insight into the evolution of rhizobial symbioses.</title>
        <authorList>
            <person name="Young N.D."/>
            <person name="Debelle F."/>
            <person name="Oldroyd G.E."/>
            <person name="Geurts R."/>
            <person name="Cannon S.B."/>
            <person name="Udvardi M.K."/>
            <person name="Benedito V.A."/>
            <person name="Mayer K.F."/>
            <person name="Gouzy J."/>
            <person name="Schoof H."/>
            <person name="Van de Peer Y."/>
            <person name="Proost S."/>
            <person name="Cook D.R."/>
            <person name="Meyers B.C."/>
            <person name="Spannagl M."/>
            <person name="Cheung F."/>
            <person name="De Mita S."/>
            <person name="Krishnakumar V."/>
            <person name="Gundlach H."/>
            <person name="Zhou S."/>
            <person name="Mudge J."/>
            <person name="Bharti A.K."/>
            <person name="Murray J.D."/>
            <person name="Naoumkina M.A."/>
            <person name="Rosen B."/>
            <person name="Silverstein K.A."/>
            <person name="Tang H."/>
            <person name="Rombauts S."/>
            <person name="Zhao P.X."/>
            <person name="Zhou P."/>
            <person name="Barbe V."/>
            <person name="Bardou P."/>
            <person name="Bechner M."/>
            <person name="Bellec A."/>
            <person name="Berger A."/>
            <person name="Berges H."/>
            <person name="Bidwell S."/>
            <person name="Bisseling T."/>
            <person name="Choisne N."/>
            <person name="Couloux A."/>
            <person name="Denny R."/>
            <person name="Deshpande S."/>
            <person name="Dai X."/>
            <person name="Doyle J.J."/>
            <person name="Dudez A.M."/>
            <person name="Farmer A.D."/>
            <person name="Fouteau S."/>
            <person name="Franken C."/>
            <person name="Gibelin C."/>
            <person name="Gish J."/>
            <person name="Goldstein S."/>
            <person name="Gonzalez A.J."/>
            <person name="Green P.J."/>
            <person name="Hallab A."/>
            <person name="Hartog M."/>
            <person name="Hua A."/>
            <person name="Humphray S.J."/>
            <person name="Jeong D.H."/>
            <person name="Jing Y."/>
            <person name="Jocker A."/>
            <person name="Kenton S.M."/>
            <person name="Kim D.J."/>
            <person name="Klee K."/>
            <person name="Lai H."/>
            <person name="Lang C."/>
            <person name="Lin S."/>
            <person name="Macmil S.L."/>
            <person name="Magdelenat G."/>
            <person name="Matthews L."/>
            <person name="McCorrison J."/>
            <person name="Monaghan E.L."/>
            <person name="Mun J.H."/>
            <person name="Najar F.Z."/>
            <person name="Nicholson C."/>
            <person name="Noirot C."/>
            <person name="O'Bleness M."/>
            <person name="Paule C.R."/>
            <person name="Poulain J."/>
            <person name="Prion F."/>
            <person name="Qin B."/>
            <person name="Qu C."/>
            <person name="Retzel E.F."/>
            <person name="Riddle C."/>
            <person name="Sallet E."/>
            <person name="Samain S."/>
            <person name="Samson N."/>
            <person name="Sanders I."/>
            <person name="Saurat O."/>
            <person name="Scarpelli C."/>
            <person name="Schiex T."/>
            <person name="Segurens B."/>
            <person name="Severin A.J."/>
            <person name="Sherrier D.J."/>
            <person name="Shi R."/>
            <person name="Sims S."/>
            <person name="Singer S.R."/>
            <person name="Sinharoy S."/>
            <person name="Sterck L."/>
            <person name="Viollet A."/>
            <person name="Wang B.B."/>
            <person name="Wang K."/>
            <person name="Wang M."/>
            <person name="Wang X."/>
            <person name="Warfsmann J."/>
            <person name="Weissenbach J."/>
            <person name="White D.D."/>
            <person name="White J.D."/>
            <person name="Wiley G.B."/>
            <person name="Wincker P."/>
            <person name="Xing Y."/>
            <person name="Yang L."/>
            <person name="Yao Z."/>
            <person name="Ying F."/>
            <person name="Zhai J."/>
            <person name="Zhou L."/>
            <person name="Zuber A."/>
            <person name="Denarie J."/>
            <person name="Dixon R.A."/>
            <person name="May G.D."/>
            <person name="Schwartz D.C."/>
            <person name="Rogers J."/>
            <person name="Quetier F."/>
            <person name="Town C.D."/>
            <person name="Roe B.A."/>
        </authorList>
    </citation>
    <scope>NUCLEOTIDE SEQUENCE [LARGE SCALE GENOMIC DNA]</scope>
    <source>
        <strain evidence="2">A17</strain>
        <strain evidence="3 4">cv. Jemalong A17</strain>
    </source>
</reference>
<evidence type="ECO:0000256" key="1">
    <source>
        <dbReference type="SAM" id="MobiDB-lite"/>
    </source>
</evidence>
<proteinExistence type="predicted"/>
<reference evidence="2 4" key="2">
    <citation type="journal article" date="2014" name="BMC Genomics">
        <title>An improved genome release (version Mt4.0) for the model legume Medicago truncatula.</title>
        <authorList>
            <person name="Tang H."/>
            <person name="Krishnakumar V."/>
            <person name="Bidwell S."/>
            <person name="Rosen B."/>
            <person name="Chan A."/>
            <person name="Zhou S."/>
            <person name="Gentzbittel L."/>
            <person name="Childs K.L."/>
            <person name="Yandell M."/>
            <person name="Gundlach H."/>
            <person name="Mayer K.F."/>
            <person name="Schwartz D.C."/>
            <person name="Town C.D."/>
        </authorList>
    </citation>
    <scope>GENOME REANNOTATION</scope>
    <source>
        <strain evidence="3 4">cv. Jemalong A17</strain>
    </source>
</reference>
<keyword evidence="4" id="KW-1185">Reference proteome</keyword>
<evidence type="ECO:0000313" key="2">
    <source>
        <dbReference type="EMBL" id="AES63818.1"/>
    </source>
</evidence>
<feature type="compositionally biased region" description="Basic and acidic residues" evidence="1">
    <location>
        <begin position="60"/>
        <end position="71"/>
    </location>
</feature>
<dbReference type="EnsemblPlants" id="AES63818">
    <property type="protein sequence ID" value="AES63818"/>
    <property type="gene ID" value="MTR_2g013480"/>
</dbReference>
<reference evidence="3" key="3">
    <citation type="submission" date="2015-04" db="UniProtKB">
        <authorList>
            <consortium name="EnsemblPlants"/>
        </authorList>
    </citation>
    <scope>IDENTIFICATION</scope>
    <source>
        <strain evidence="3">cv. Jemalong A17</strain>
    </source>
</reference>
<sequence length="77" mass="8951">MGLLWNEVLPLMRESPTMIKQILEAKYEVNVEQKMLRDQKEKKGGFGLVKRLRGGAPMTKEGDKNENENFKVNKKMK</sequence>
<evidence type="ECO:0000313" key="4">
    <source>
        <dbReference type="Proteomes" id="UP000002051"/>
    </source>
</evidence>
<feature type="region of interest" description="Disordered" evidence="1">
    <location>
        <begin position="53"/>
        <end position="77"/>
    </location>
</feature>
<name>G7IPS3_MEDTR</name>
<organism evidence="2 4">
    <name type="scientific">Medicago truncatula</name>
    <name type="common">Barrel medic</name>
    <name type="synonym">Medicago tribuloides</name>
    <dbReference type="NCBI Taxonomy" id="3880"/>
    <lineage>
        <taxon>Eukaryota</taxon>
        <taxon>Viridiplantae</taxon>
        <taxon>Streptophyta</taxon>
        <taxon>Embryophyta</taxon>
        <taxon>Tracheophyta</taxon>
        <taxon>Spermatophyta</taxon>
        <taxon>Magnoliopsida</taxon>
        <taxon>eudicotyledons</taxon>
        <taxon>Gunneridae</taxon>
        <taxon>Pentapetalae</taxon>
        <taxon>rosids</taxon>
        <taxon>fabids</taxon>
        <taxon>Fabales</taxon>
        <taxon>Fabaceae</taxon>
        <taxon>Papilionoideae</taxon>
        <taxon>50 kb inversion clade</taxon>
        <taxon>NPAAA clade</taxon>
        <taxon>Hologalegina</taxon>
        <taxon>IRL clade</taxon>
        <taxon>Trifolieae</taxon>
        <taxon>Medicago</taxon>
    </lineage>
</organism>
<gene>
    <name evidence="2" type="ordered locus">MTR_2g013480</name>
</gene>
<dbReference type="EMBL" id="CM001218">
    <property type="protein sequence ID" value="AES63818.1"/>
    <property type="molecule type" value="Genomic_DNA"/>
</dbReference>
<dbReference type="AlphaFoldDB" id="G7IPS3"/>
<dbReference type="Proteomes" id="UP000002051">
    <property type="component" value="Chromosome 2"/>
</dbReference>
<dbReference type="PaxDb" id="3880-AES63818"/>
<accession>G7IPS3</accession>
<evidence type="ECO:0000313" key="3">
    <source>
        <dbReference type="EnsemblPlants" id="AES63818"/>
    </source>
</evidence>
<dbReference type="HOGENOM" id="CLU_2641789_0_0_1"/>